<dbReference type="RefSeq" id="WP_140914661.1">
    <property type="nucleotide sequence ID" value="NZ_VHHP01000002.1"/>
</dbReference>
<accession>A0ABY2Z2G5</accession>
<gene>
    <name evidence="7" type="ORF">FJR74_00870</name>
</gene>
<dbReference type="InterPro" id="IPR002123">
    <property type="entry name" value="Plipid/glycerol_acylTrfase"/>
</dbReference>
<organism evidence="7 8">
    <name type="scientific">Metamycoplasma neophronis</name>
    <dbReference type="NCBI Taxonomy" id="872983"/>
    <lineage>
        <taxon>Bacteria</taxon>
        <taxon>Bacillati</taxon>
        <taxon>Mycoplasmatota</taxon>
        <taxon>Mycoplasmoidales</taxon>
        <taxon>Metamycoplasmataceae</taxon>
        <taxon>Metamycoplasma</taxon>
    </lineage>
</organism>
<comment type="pathway">
    <text evidence="1">Lipid metabolism.</text>
</comment>
<comment type="caution">
    <text evidence="7">The sequence shown here is derived from an EMBL/GenBank/DDBJ whole genome shotgun (WGS) entry which is preliminary data.</text>
</comment>
<keyword evidence="5 7" id="KW-0012">Acyltransferase</keyword>
<proteinExistence type="predicted"/>
<dbReference type="EMBL" id="VHHP01000002">
    <property type="protein sequence ID" value="TPR54316.1"/>
    <property type="molecule type" value="Genomic_DNA"/>
</dbReference>
<dbReference type="CDD" id="cd07989">
    <property type="entry name" value="LPLAT_AGPAT-like"/>
    <property type="match status" value="1"/>
</dbReference>
<name>A0ABY2Z2G5_9BACT</name>
<keyword evidence="4" id="KW-0443">Lipid metabolism</keyword>
<evidence type="ECO:0000256" key="2">
    <source>
        <dbReference type="ARBA" id="ARBA00022516"/>
    </source>
</evidence>
<keyword evidence="8" id="KW-1185">Reference proteome</keyword>
<evidence type="ECO:0000259" key="6">
    <source>
        <dbReference type="SMART" id="SM00563"/>
    </source>
</evidence>
<evidence type="ECO:0000256" key="3">
    <source>
        <dbReference type="ARBA" id="ARBA00022679"/>
    </source>
</evidence>
<evidence type="ECO:0000256" key="4">
    <source>
        <dbReference type="ARBA" id="ARBA00023098"/>
    </source>
</evidence>
<dbReference type="GO" id="GO:0016746">
    <property type="term" value="F:acyltransferase activity"/>
    <property type="evidence" value="ECO:0007669"/>
    <property type="project" value="UniProtKB-KW"/>
</dbReference>
<evidence type="ECO:0000256" key="5">
    <source>
        <dbReference type="ARBA" id="ARBA00023315"/>
    </source>
</evidence>
<keyword evidence="3" id="KW-0808">Transferase</keyword>
<sequence length="269" mass="30775">MKLKTRAFWRLLPIMTNIWILKSKANRHKKMPEYYKVSERNHFLQKHLTNILRHLNIELKVEGFENVPNGPCLIVPNHSTYIDPLILFSALYSNGDGHKISKTVNFIARVEAKSKRRVRKIAELGDTHYIDPSKPREALVTLTEFGKFVKKNKSCGVIFPEGTRTKDGKLGQFNSGVFKLAQSTFLPIVPVTINNAANALDWKRKDKLVVTVTFHGLMKPQQFQTLPTKSLAEQVKDIVASNYVDQIITSKETIKNTYTKKLTEKAKKQ</sequence>
<dbReference type="PANTHER" id="PTHR10434">
    <property type="entry name" value="1-ACYL-SN-GLYCEROL-3-PHOSPHATE ACYLTRANSFERASE"/>
    <property type="match status" value="1"/>
</dbReference>
<keyword evidence="2" id="KW-0444">Lipid biosynthesis</keyword>
<dbReference type="Pfam" id="PF01553">
    <property type="entry name" value="Acyltransferase"/>
    <property type="match status" value="1"/>
</dbReference>
<evidence type="ECO:0000313" key="8">
    <source>
        <dbReference type="Proteomes" id="UP000316851"/>
    </source>
</evidence>
<dbReference type="PANTHER" id="PTHR10434:SF64">
    <property type="entry name" value="1-ACYL-SN-GLYCEROL-3-PHOSPHATE ACYLTRANSFERASE-RELATED"/>
    <property type="match status" value="1"/>
</dbReference>
<dbReference type="Proteomes" id="UP000316851">
    <property type="component" value="Unassembled WGS sequence"/>
</dbReference>
<dbReference type="SMART" id="SM00563">
    <property type="entry name" value="PlsC"/>
    <property type="match status" value="1"/>
</dbReference>
<evidence type="ECO:0000256" key="1">
    <source>
        <dbReference type="ARBA" id="ARBA00005189"/>
    </source>
</evidence>
<dbReference type="SUPFAM" id="SSF69593">
    <property type="entry name" value="Glycerol-3-phosphate (1)-acyltransferase"/>
    <property type="match status" value="1"/>
</dbReference>
<protein>
    <submittedName>
        <fullName evidence="7">1-acyl-sn-glycerol-3-phosphate acyltransferase</fullName>
    </submittedName>
</protein>
<evidence type="ECO:0000313" key="7">
    <source>
        <dbReference type="EMBL" id="TPR54316.1"/>
    </source>
</evidence>
<reference evidence="7" key="1">
    <citation type="submission" date="2019-06" db="EMBL/GenBank/DDBJ databases">
        <title>Mycoplasma neophronis type strain whole genome sequence.</title>
        <authorList>
            <person name="Spergser J."/>
        </authorList>
    </citation>
    <scope>NUCLEOTIDE SEQUENCE [LARGE SCALE GENOMIC DNA]</scope>
    <source>
        <strain evidence="7">DSM 24097</strain>
    </source>
</reference>
<feature type="domain" description="Phospholipid/glycerol acyltransferase" evidence="6">
    <location>
        <begin position="72"/>
        <end position="196"/>
    </location>
</feature>